<proteinExistence type="predicted"/>
<dbReference type="Proteomes" id="UP000320055">
    <property type="component" value="Unassembled WGS sequence"/>
</dbReference>
<dbReference type="Pfam" id="PF05728">
    <property type="entry name" value="UPF0227"/>
    <property type="match status" value="1"/>
</dbReference>
<dbReference type="OrthoDB" id="9814831at2"/>
<sequence>MPTAATVPYKPANRCIYLHGFASSPRSRKAVYLKDRFAKTGIKLEIPDLNQGDFTHLTLTRQITQTAALFNNFNIPITLIGSSFGGLTSAWLAEKYTQVQKLILLAPAFGFPSSWFHKFPQAELKQWQESGYKDIYHYGKDKLLPLHYEFLRDGNQYDTNKLKRSLPTIIIHGKNDDVVPIEVSHQYISSHSTAKLIALDSDHGLNDVQEIIWQEIQDFC</sequence>
<evidence type="ECO:0008006" key="4">
    <source>
        <dbReference type="Google" id="ProtNLM"/>
    </source>
</evidence>
<dbReference type="RefSeq" id="WP_144874974.1">
    <property type="nucleotide sequence ID" value="NZ_LR214144.1"/>
</dbReference>
<dbReference type="SUPFAM" id="SSF53474">
    <property type="entry name" value="alpha/beta-Hydrolases"/>
    <property type="match status" value="1"/>
</dbReference>
<evidence type="ECO:0000313" key="2">
    <source>
        <dbReference type="EMBL" id="VEP16124.1"/>
    </source>
</evidence>
<dbReference type="PANTHER" id="PTHR16138:SF7">
    <property type="entry name" value="PALMITOYL-PROTEIN THIOESTERASE ABHD10, MITOCHONDRIAL"/>
    <property type="match status" value="1"/>
</dbReference>
<organism evidence="2 3">
    <name type="scientific">Hyella patelloides LEGE 07179</name>
    <dbReference type="NCBI Taxonomy" id="945734"/>
    <lineage>
        <taxon>Bacteria</taxon>
        <taxon>Bacillati</taxon>
        <taxon>Cyanobacteriota</taxon>
        <taxon>Cyanophyceae</taxon>
        <taxon>Pleurocapsales</taxon>
        <taxon>Hyellaceae</taxon>
        <taxon>Hyella</taxon>
    </lineage>
</organism>
<dbReference type="GO" id="GO:0004553">
    <property type="term" value="F:hydrolase activity, hydrolyzing O-glycosyl compounds"/>
    <property type="evidence" value="ECO:0007669"/>
    <property type="project" value="TreeGrafter"/>
</dbReference>
<dbReference type="AlphaFoldDB" id="A0A563VXD7"/>
<dbReference type="GO" id="GO:0008474">
    <property type="term" value="F:palmitoyl-(protein) hydrolase activity"/>
    <property type="evidence" value="ECO:0007669"/>
    <property type="project" value="TreeGrafter"/>
</dbReference>
<dbReference type="EMBL" id="CAACVJ010000344">
    <property type="protein sequence ID" value="VEP16124.1"/>
    <property type="molecule type" value="Genomic_DNA"/>
</dbReference>
<keyword evidence="1" id="KW-0378">Hydrolase</keyword>
<accession>A0A563VXD7</accession>
<dbReference type="InterPro" id="IPR052382">
    <property type="entry name" value="ABHD10_acyl-thioesterase"/>
</dbReference>
<name>A0A563VXD7_9CYAN</name>
<protein>
    <recommendedName>
        <fullName evidence="4">Esterase</fullName>
    </recommendedName>
</protein>
<dbReference type="InterPro" id="IPR008886">
    <property type="entry name" value="UPF0227/Esterase_YqiA"/>
</dbReference>
<dbReference type="Gene3D" id="3.40.50.1820">
    <property type="entry name" value="alpha/beta hydrolase"/>
    <property type="match status" value="1"/>
</dbReference>
<evidence type="ECO:0000256" key="1">
    <source>
        <dbReference type="ARBA" id="ARBA00022801"/>
    </source>
</evidence>
<evidence type="ECO:0000313" key="3">
    <source>
        <dbReference type="Proteomes" id="UP000320055"/>
    </source>
</evidence>
<gene>
    <name evidence="2" type="ORF">H1P_4080001</name>
</gene>
<keyword evidence="3" id="KW-1185">Reference proteome</keyword>
<dbReference type="InterPro" id="IPR029058">
    <property type="entry name" value="AB_hydrolase_fold"/>
</dbReference>
<reference evidence="2 3" key="1">
    <citation type="submission" date="2019-01" db="EMBL/GenBank/DDBJ databases">
        <authorList>
            <person name="Brito A."/>
        </authorList>
    </citation>
    <scope>NUCLEOTIDE SEQUENCE [LARGE SCALE GENOMIC DNA]</scope>
    <source>
        <strain evidence="2">1</strain>
    </source>
</reference>
<dbReference type="PANTHER" id="PTHR16138">
    <property type="entry name" value="MYCOPHENOLIC ACID ACYL-GLUCURONIDE ESTERASE, MITOCHONDRIAL"/>
    <property type="match status" value="1"/>
</dbReference>